<protein>
    <recommendedName>
        <fullName evidence="3">Lipoprotein</fullName>
    </recommendedName>
</protein>
<dbReference type="KEGG" id="mym:A176_006767"/>
<dbReference type="AlphaFoldDB" id="A0A0H4X8E3"/>
<evidence type="ECO:0008006" key="3">
    <source>
        <dbReference type="Google" id="ProtNLM"/>
    </source>
</evidence>
<dbReference type="OrthoDB" id="5382484at2"/>
<evidence type="ECO:0000313" key="1">
    <source>
        <dbReference type="EMBL" id="AKQ69855.1"/>
    </source>
</evidence>
<keyword evidence="2" id="KW-1185">Reference proteome</keyword>
<dbReference type="Proteomes" id="UP000009026">
    <property type="component" value="Chromosome"/>
</dbReference>
<gene>
    <name evidence="1" type="ORF">A176_006767</name>
</gene>
<dbReference type="PROSITE" id="PS51257">
    <property type="entry name" value="PROKAR_LIPOPROTEIN"/>
    <property type="match status" value="1"/>
</dbReference>
<dbReference type="RefSeq" id="WP_002639682.1">
    <property type="nucleotide sequence ID" value="NZ_CP012109.1"/>
</dbReference>
<dbReference type="STRING" id="1297742.A176_006767"/>
<sequence>MKLKVLLSCIMLAGCATRPGPLPRVPPAEAAWFKFPDALPADTRREVPAATAAAIQLAMDDFRPRHVRLPEDASAVEVCLNQRQSYDVRTAPSTEGILLVRFSVSPGACMQEGAVNDMGATYAVDTQAWRILAVQLP</sequence>
<dbReference type="PATRIC" id="fig|1297742.4.peg.6865"/>
<reference evidence="1 2" key="1">
    <citation type="journal article" date="2016" name="PLoS ONE">
        <title>Complete Genome Sequence and Comparative Genomics of a Novel Myxobacterium Myxococcus hansupus.</title>
        <authorList>
            <person name="Sharma G."/>
            <person name="Narwani T."/>
            <person name="Subramanian S."/>
        </authorList>
    </citation>
    <scope>NUCLEOTIDE SEQUENCE [LARGE SCALE GENOMIC DNA]</scope>
    <source>
        <strain evidence="2">mixupus</strain>
    </source>
</reference>
<organism evidence="1 2">
    <name type="scientific">Pseudomyxococcus hansupus</name>
    <dbReference type="NCBI Taxonomy" id="1297742"/>
    <lineage>
        <taxon>Bacteria</taxon>
        <taxon>Pseudomonadati</taxon>
        <taxon>Myxococcota</taxon>
        <taxon>Myxococcia</taxon>
        <taxon>Myxococcales</taxon>
        <taxon>Cystobacterineae</taxon>
        <taxon>Myxococcaceae</taxon>
        <taxon>Pseudomyxococcus</taxon>
    </lineage>
</organism>
<name>A0A0H4X8E3_9BACT</name>
<dbReference type="EMBL" id="CP012109">
    <property type="protein sequence ID" value="AKQ69855.1"/>
    <property type="molecule type" value="Genomic_DNA"/>
</dbReference>
<accession>A0A0H4X8E3</accession>
<proteinExistence type="predicted"/>
<evidence type="ECO:0000313" key="2">
    <source>
        <dbReference type="Proteomes" id="UP000009026"/>
    </source>
</evidence>